<evidence type="ECO:0000313" key="2">
    <source>
        <dbReference type="Proteomes" id="UP000814140"/>
    </source>
</evidence>
<reference evidence="1" key="2">
    <citation type="journal article" date="2022" name="New Phytol.">
        <title>Evolutionary transition to the ectomycorrhizal habit in the genomes of a hyperdiverse lineage of mushroom-forming fungi.</title>
        <authorList>
            <person name="Looney B."/>
            <person name="Miyauchi S."/>
            <person name="Morin E."/>
            <person name="Drula E."/>
            <person name="Courty P.E."/>
            <person name="Kohler A."/>
            <person name="Kuo A."/>
            <person name="LaButti K."/>
            <person name="Pangilinan J."/>
            <person name="Lipzen A."/>
            <person name="Riley R."/>
            <person name="Andreopoulos W."/>
            <person name="He G."/>
            <person name="Johnson J."/>
            <person name="Nolan M."/>
            <person name="Tritt A."/>
            <person name="Barry K.W."/>
            <person name="Grigoriev I.V."/>
            <person name="Nagy L.G."/>
            <person name="Hibbett D."/>
            <person name="Henrissat B."/>
            <person name="Matheny P.B."/>
            <person name="Labbe J."/>
            <person name="Martin F.M."/>
        </authorList>
    </citation>
    <scope>NUCLEOTIDE SEQUENCE</scope>
    <source>
        <strain evidence="1">HHB10654</strain>
    </source>
</reference>
<comment type="caution">
    <text evidence="1">The sequence shown here is derived from an EMBL/GenBank/DDBJ whole genome shotgun (WGS) entry which is preliminary data.</text>
</comment>
<dbReference type="EMBL" id="MU277190">
    <property type="protein sequence ID" value="KAI0067265.1"/>
    <property type="molecule type" value="Genomic_DNA"/>
</dbReference>
<accession>A0ACB8TFT6</accession>
<dbReference type="Proteomes" id="UP000814140">
    <property type="component" value="Unassembled WGS sequence"/>
</dbReference>
<evidence type="ECO:0000313" key="1">
    <source>
        <dbReference type="EMBL" id="KAI0067265.1"/>
    </source>
</evidence>
<gene>
    <name evidence="1" type="ORF">BV25DRAFT_1959929</name>
</gene>
<keyword evidence="2" id="KW-1185">Reference proteome</keyword>
<proteinExistence type="predicted"/>
<name>A0ACB8TFT6_9AGAM</name>
<organism evidence="1 2">
    <name type="scientific">Artomyces pyxidatus</name>
    <dbReference type="NCBI Taxonomy" id="48021"/>
    <lineage>
        <taxon>Eukaryota</taxon>
        <taxon>Fungi</taxon>
        <taxon>Dikarya</taxon>
        <taxon>Basidiomycota</taxon>
        <taxon>Agaricomycotina</taxon>
        <taxon>Agaricomycetes</taxon>
        <taxon>Russulales</taxon>
        <taxon>Auriscalpiaceae</taxon>
        <taxon>Artomyces</taxon>
    </lineage>
</organism>
<protein>
    <submittedName>
        <fullName evidence="1">Uncharacterized protein</fullName>
    </submittedName>
</protein>
<sequence length="327" mass="36860">MSNSSKPLNLARLNDLLLGAFARAAPSETLDHLIRYLSTWSGSDKLFMIIQYAAKLLVPFLQLRARLQHKAGSRTEPISRVAHSLEKLSGLVGSARELWGLWCMLPIVQWLISLERSPPPTRRLLTIERTQGWSMLAFYPLQNLYYLRSRDIIPASLPIPAPPIFTRSKAPLTIPIDSTSLSLWSTRLWALYVCLQLAHLREDRALLIRRQRALGRDKVRLQQDDLRRRWDAWYNELAVNLAYLPMTIHWSLEKGAFKNDIWVSAFGLAAALASFRSGWKATAPPPTSVAPPESLITTEEDKVLPGVLDGEKVQAAVGGVDDTMFNE</sequence>
<reference evidence="1" key="1">
    <citation type="submission" date="2021-03" db="EMBL/GenBank/DDBJ databases">
        <authorList>
            <consortium name="DOE Joint Genome Institute"/>
            <person name="Ahrendt S."/>
            <person name="Looney B.P."/>
            <person name="Miyauchi S."/>
            <person name="Morin E."/>
            <person name="Drula E."/>
            <person name="Courty P.E."/>
            <person name="Chicoki N."/>
            <person name="Fauchery L."/>
            <person name="Kohler A."/>
            <person name="Kuo A."/>
            <person name="Labutti K."/>
            <person name="Pangilinan J."/>
            <person name="Lipzen A."/>
            <person name="Riley R."/>
            <person name="Andreopoulos W."/>
            <person name="He G."/>
            <person name="Johnson J."/>
            <person name="Barry K.W."/>
            <person name="Grigoriev I.V."/>
            <person name="Nagy L."/>
            <person name="Hibbett D."/>
            <person name="Henrissat B."/>
            <person name="Matheny P.B."/>
            <person name="Labbe J."/>
            <person name="Martin F."/>
        </authorList>
    </citation>
    <scope>NUCLEOTIDE SEQUENCE</scope>
    <source>
        <strain evidence="1">HHB10654</strain>
    </source>
</reference>